<feature type="transmembrane region" description="Helical" evidence="1">
    <location>
        <begin position="88"/>
        <end position="121"/>
    </location>
</feature>
<keyword evidence="1" id="KW-0472">Membrane</keyword>
<dbReference type="Pfam" id="PF07331">
    <property type="entry name" value="TctB"/>
    <property type="match status" value="1"/>
</dbReference>
<comment type="caution">
    <text evidence="3">The sequence shown here is derived from an EMBL/GenBank/DDBJ whole genome shotgun (WGS) entry which is preliminary data.</text>
</comment>
<feature type="transmembrane region" description="Helical" evidence="1">
    <location>
        <begin position="128"/>
        <end position="148"/>
    </location>
</feature>
<dbReference type="AlphaFoldDB" id="A0A0F9UKT5"/>
<proteinExistence type="predicted"/>
<dbReference type="EMBL" id="LAZR01000083">
    <property type="protein sequence ID" value="KKN93855.1"/>
    <property type="molecule type" value="Genomic_DNA"/>
</dbReference>
<accession>A0A0F9UKT5</accession>
<evidence type="ECO:0000256" key="1">
    <source>
        <dbReference type="SAM" id="Phobius"/>
    </source>
</evidence>
<organism evidence="3">
    <name type="scientific">marine sediment metagenome</name>
    <dbReference type="NCBI Taxonomy" id="412755"/>
    <lineage>
        <taxon>unclassified sequences</taxon>
        <taxon>metagenomes</taxon>
        <taxon>ecological metagenomes</taxon>
    </lineage>
</organism>
<gene>
    <name evidence="3" type="ORF">LCGC14_0193520</name>
</gene>
<keyword evidence="1" id="KW-0812">Transmembrane</keyword>
<keyword evidence="1" id="KW-1133">Transmembrane helix</keyword>
<reference evidence="3" key="1">
    <citation type="journal article" date="2015" name="Nature">
        <title>Complex archaea that bridge the gap between prokaryotes and eukaryotes.</title>
        <authorList>
            <person name="Spang A."/>
            <person name="Saw J.H."/>
            <person name="Jorgensen S.L."/>
            <person name="Zaremba-Niedzwiedzka K."/>
            <person name="Martijn J."/>
            <person name="Lind A.E."/>
            <person name="van Eijk R."/>
            <person name="Schleper C."/>
            <person name="Guy L."/>
            <person name="Ettema T.J."/>
        </authorList>
    </citation>
    <scope>NUCLEOTIDE SEQUENCE</scope>
</reference>
<name>A0A0F9UKT5_9ZZZZ</name>
<evidence type="ECO:0000259" key="2">
    <source>
        <dbReference type="Pfam" id="PF07331"/>
    </source>
</evidence>
<evidence type="ECO:0000313" key="3">
    <source>
        <dbReference type="EMBL" id="KKN93855.1"/>
    </source>
</evidence>
<dbReference type="InterPro" id="IPR009936">
    <property type="entry name" value="DUF1468"/>
</dbReference>
<protein>
    <recommendedName>
        <fullName evidence="2">DUF1468 domain-containing protein</fullName>
    </recommendedName>
</protein>
<feature type="domain" description="DUF1468" evidence="2">
    <location>
        <begin position="11"/>
        <end position="153"/>
    </location>
</feature>
<sequence length="158" mass="17308">MNMSRLSLGVFGVGLAVFFFVQNMGYPARAAQIPLMFATAVGLLSLAWIVQEVWSTSKLLRTRACPSSSDSDSISSAPRTYNQYIKAFSIYALALMYAYSIGLVGYFLASALFMGFALLIVREVGFRYALIGSIALLGTIGLVFFYFLGLNMPMLPTF</sequence>